<keyword evidence="3" id="KW-0862">Zinc</keyword>
<dbReference type="InterPro" id="IPR006564">
    <property type="entry name" value="Znf_PMZ"/>
</dbReference>
<dbReference type="Proteomes" id="UP000237271">
    <property type="component" value="Unassembled WGS sequence"/>
</dbReference>
<dbReference type="InterPro" id="IPR048324">
    <property type="entry name" value="ZSWIM1-3_RNaseH-like"/>
</dbReference>
<dbReference type="PROSITE" id="PS50966">
    <property type="entry name" value="ZF_SWIM"/>
    <property type="match status" value="1"/>
</dbReference>
<accession>A0A2P4XZP5</accession>
<sequence>MSVIFQFFKEKNPEAWTNIQTFVIDKHFLEWHILEKCFPDAKVLLCQFHALSYWEKVLRRKFGLKPLERDIVQTALQICCTEATCTQWYNELTAFARRGHSSVLKYFDDNRSGYCSMWANYRRASYFSAGNTTTNRIESNWSLLKRLLGTTTSVDTMVASLLKHQVTVVVEIQRHDLRSRPPPTIPDFLRRISAHMSNYVLKRVRRQSFVVHKSETTCEKREACRWEVFANSHVLTCDDVAWTCTCSFYTSQHLPCQHLMFVAREGHGFEELPPLSLDDRWNMDVARSLPGHIVKGVSDVTPVMDTVKLKPRCNVNTTSNANIGTLSIYSAKTSQVAFVRLARSERSENIVLTHAE</sequence>
<dbReference type="OrthoDB" id="128162at2759"/>
<evidence type="ECO:0000256" key="2">
    <source>
        <dbReference type="ARBA" id="ARBA00022771"/>
    </source>
</evidence>
<evidence type="ECO:0000256" key="4">
    <source>
        <dbReference type="PROSITE-ProRule" id="PRU00325"/>
    </source>
</evidence>
<dbReference type="PANTHER" id="PTHR31569:SF4">
    <property type="entry name" value="SWIM-TYPE DOMAIN-CONTAINING PROTEIN"/>
    <property type="match status" value="1"/>
</dbReference>
<dbReference type="SMART" id="SM00575">
    <property type="entry name" value="ZnF_PMZ"/>
    <property type="match status" value="1"/>
</dbReference>
<keyword evidence="2 4" id="KW-0863">Zinc-finger</keyword>
<gene>
    <name evidence="6" type="ORF">PHPALM_12469</name>
</gene>
<keyword evidence="7" id="KW-1185">Reference proteome</keyword>
<evidence type="ECO:0000259" key="5">
    <source>
        <dbReference type="PROSITE" id="PS50966"/>
    </source>
</evidence>
<feature type="domain" description="SWIM-type" evidence="5">
    <location>
        <begin position="229"/>
        <end position="267"/>
    </location>
</feature>
<dbReference type="EMBL" id="NCKW01006660">
    <property type="protein sequence ID" value="POM71023.1"/>
    <property type="molecule type" value="Genomic_DNA"/>
</dbReference>
<dbReference type="AlphaFoldDB" id="A0A2P4XZP5"/>
<evidence type="ECO:0000256" key="3">
    <source>
        <dbReference type="ARBA" id="ARBA00022833"/>
    </source>
</evidence>
<evidence type="ECO:0000313" key="7">
    <source>
        <dbReference type="Proteomes" id="UP000237271"/>
    </source>
</evidence>
<evidence type="ECO:0000313" key="6">
    <source>
        <dbReference type="EMBL" id="POM71023.1"/>
    </source>
</evidence>
<evidence type="ECO:0000256" key="1">
    <source>
        <dbReference type="ARBA" id="ARBA00022723"/>
    </source>
</evidence>
<dbReference type="PANTHER" id="PTHR31569">
    <property type="entry name" value="SWIM-TYPE DOMAIN-CONTAINING PROTEIN"/>
    <property type="match status" value="1"/>
</dbReference>
<dbReference type="InterPro" id="IPR052579">
    <property type="entry name" value="Zinc_finger_SWIM"/>
</dbReference>
<proteinExistence type="predicted"/>
<dbReference type="GO" id="GO:0008270">
    <property type="term" value="F:zinc ion binding"/>
    <property type="evidence" value="ECO:0007669"/>
    <property type="project" value="UniProtKB-KW"/>
</dbReference>
<comment type="caution">
    <text evidence="6">The sequence shown here is derived from an EMBL/GenBank/DDBJ whole genome shotgun (WGS) entry which is preliminary data.</text>
</comment>
<dbReference type="Pfam" id="PF04434">
    <property type="entry name" value="SWIM"/>
    <property type="match status" value="1"/>
</dbReference>
<dbReference type="InterPro" id="IPR007527">
    <property type="entry name" value="Znf_SWIM"/>
</dbReference>
<keyword evidence="1" id="KW-0479">Metal-binding</keyword>
<protein>
    <recommendedName>
        <fullName evidence="5">SWIM-type domain-containing protein</fullName>
    </recommendedName>
</protein>
<reference evidence="6 7" key="1">
    <citation type="journal article" date="2017" name="Genome Biol. Evol.">
        <title>Phytophthora megakarya and P. palmivora, closely related causal agents of cacao black pod rot, underwent increases in genome sizes and gene numbers by different mechanisms.</title>
        <authorList>
            <person name="Ali S.S."/>
            <person name="Shao J."/>
            <person name="Lary D.J."/>
            <person name="Kronmiller B."/>
            <person name="Shen D."/>
            <person name="Strem M.D."/>
            <person name="Amoako-Attah I."/>
            <person name="Akrofi A.Y."/>
            <person name="Begoude B.A."/>
            <person name="Ten Hoopen G.M."/>
            <person name="Coulibaly K."/>
            <person name="Kebe B.I."/>
            <person name="Melnick R.L."/>
            <person name="Guiltinan M.J."/>
            <person name="Tyler B.M."/>
            <person name="Meinhardt L.W."/>
            <person name="Bailey B.A."/>
        </authorList>
    </citation>
    <scope>NUCLEOTIDE SEQUENCE [LARGE SCALE GENOMIC DNA]</scope>
    <source>
        <strain evidence="7">sbr112.9</strain>
    </source>
</reference>
<dbReference type="Pfam" id="PF21056">
    <property type="entry name" value="ZSWIM1-3_RNaseH-like"/>
    <property type="match status" value="1"/>
</dbReference>
<organism evidence="6 7">
    <name type="scientific">Phytophthora palmivora</name>
    <dbReference type="NCBI Taxonomy" id="4796"/>
    <lineage>
        <taxon>Eukaryota</taxon>
        <taxon>Sar</taxon>
        <taxon>Stramenopiles</taxon>
        <taxon>Oomycota</taxon>
        <taxon>Peronosporomycetes</taxon>
        <taxon>Peronosporales</taxon>
        <taxon>Peronosporaceae</taxon>
        <taxon>Phytophthora</taxon>
    </lineage>
</organism>
<name>A0A2P4XZP5_9STRA</name>